<dbReference type="Pfam" id="PF00440">
    <property type="entry name" value="TetR_N"/>
    <property type="match status" value="1"/>
</dbReference>
<evidence type="ECO:0000313" key="6">
    <source>
        <dbReference type="EMBL" id="NMO02677.1"/>
    </source>
</evidence>
<sequence length="216" mass="24031">MPPARSLQRDAIIETAIAILERDGVEGLSMRRLASELNSKPMTLYHYVPNKSSLLSLALSEVAARIPWTTPTGHPRDRMVTIAMDMYDKLGDIPWIVSILRRGTDVGTPALVLANEFFTAAAELGLDEQATLDLWRAVWYLVVSELQWLDTLAQRAPDEVSWHQKMDPAEVAHLPRVAAIMPVWPRLSAGFDIRRAIEAQIDGVVARDSQAPPSSR</sequence>
<dbReference type="PANTHER" id="PTHR30055">
    <property type="entry name" value="HTH-TYPE TRANSCRIPTIONAL REGULATOR RUTR"/>
    <property type="match status" value="1"/>
</dbReference>
<protein>
    <submittedName>
        <fullName evidence="6">TetR family transcriptional regulator</fullName>
    </submittedName>
</protein>
<dbReference type="Gene3D" id="1.10.357.10">
    <property type="entry name" value="Tetracycline Repressor, domain 2"/>
    <property type="match status" value="1"/>
</dbReference>
<accession>A0A848KX65</accession>
<proteinExistence type="predicted"/>
<dbReference type="InterPro" id="IPR050109">
    <property type="entry name" value="HTH-type_TetR-like_transc_reg"/>
</dbReference>
<evidence type="ECO:0000256" key="1">
    <source>
        <dbReference type="ARBA" id="ARBA00023015"/>
    </source>
</evidence>
<keyword evidence="3" id="KW-0804">Transcription</keyword>
<dbReference type="AlphaFoldDB" id="A0A848KX65"/>
<dbReference type="GO" id="GO:0000976">
    <property type="term" value="F:transcription cis-regulatory region binding"/>
    <property type="evidence" value="ECO:0007669"/>
    <property type="project" value="TreeGrafter"/>
</dbReference>
<dbReference type="SUPFAM" id="SSF48498">
    <property type="entry name" value="Tetracyclin repressor-like, C-terminal domain"/>
    <property type="match status" value="1"/>
</dbReference>
<dbReference type="EMBL" id="JABBNB010000015">
    <property type="protein sequence ID" value="NMO02677.1"/>
    <property type="molecule type" value="Genomic_DNA"/>
</dbReference>
<keyword evidence="2 4" id="KW-0238">DNA-binding</keyword>
<dbReference type="Proteomes" id="UP000550729">
    <property type="component" value="Unassembled WGS sequence"/>
</dbReference>
<dbReference type="PANTHER" id="PTHR30055:SF151">
    <property type="entry name" value="TRANSCRIPTIONAL REGULATORY PROTEIN"/>
    <property type="match status" value="1"/>
</dbReference>
<dbReference type="GO" id="GO:0003700">
    <property type="term" value="F:DNA-binding transcription factor activity"/>
    <property type="evidence" value="ECO:0007669"/>
    <property type="project" value="TreeGrafter"/>
</dbReference>
<comment type="caution">
    <text evidence="6">The sequence shown here is derived from an EMBL/GenBank/DDBJ whole genome shotgun (WGS) entry which is preliminary data.</text>
</comment>
<evidence type="ECO:0000259" key="5">
    <source>
        <dbReference type="PROSITE" id="PS50977"/>
    </source>
</evidence>
<feature type="DNA-binding region" description="H-T-H motif" evidence="4">
    <location>
        <begin position="29"/>
        <end position="48"/>
    </location>
</feature>
<dbReference type="InterPro" id="IPR009057">
    <property type="entry name" value="Homeodomain-like_sf"/>
</dbReference>
<dbReference type="InterPro" id="IPR001647">
    <property type="entry name" value="HTH_TetR"/>
</dbReference>
<evidence type="ECO:0000256" key="3">
    <source>
        <dbReference type="ARBA" id="ARBA00023163"/>
    </source>
</evidence>
<feature type="domain" description="HTH tetR-type" evidence="5">
    <location>
        <begin position="6"/>
        <end position="66"/>
    </location>
</feature>
<keyword evidence="1" id="KW-0805">Transcription regulation</keyword>
<evidence type="ECO:0000313" key="7">
    <source>
        <dbReference type="Proteomes" id="UP000550729"/>
    </source>
</evidence>
<evidence type="ECO:0000256" key="4">
    <source>
        <dbReference type="PROSITE-ProRule" id="PRU00335"/>
    </source>
</evidence>
<dbReference type="RefSeq" id="WP_170195180.1">
    <property type="nucleotide sequence ID" value="NZ_JABBNB010000015.1"/>
</dbReference>
<dbReference type="PROSITE" id="PS50977">
    <property type="entry name" value="HTH_TETR_2"/>
    <property type="match status" value="1"/>
</dbReference>
<organism evidence="6 7">
    <name type="scientific">Gordonia asplenii</name>
    <dbReference type="NCBI Taxonomy" id="2725283"/>
    <lineage>
        <taxon>Bacteria</taxon>
        <taxon>Bacillati</taxon>
        <taxon>Actinomycetota</taxon>
        <taxon>Actinomycetes</taxon>
        <taxon>Mycobacteriales</taxon>
        <taxon>Gordoniaceae</taxon>
        <taxon>Gordonia</taxon>
    </lineage>
</organism>
<keyword evidence="7" id="KW-1185">Reference proteome</keyword>
<dbReference type="SUPFAM" id="SSF46689">
    <property type="entry name" value="Homeodomain-like"/>
    <property type="match status" value="1"/>
</dbReference>
<reference evidence="6 7" key="1">
    <citation type="submission" date="2020-04" db="EMBL/GenBank/DDBJ databases">
        <title>Gordonia sp. nov. TBRC 11910.</title>
        <authorList>
            <person name="Suriyachadkun C."/>
        </authorList>
    </citation>
    <scope>NUCLEOTIDE SEQUENCE [LARGE SCALE GENOMIC DNA]</scope>
    <source>
        <strain evidence="6 7">TBRC 11910</strain>
    </source>
</reference>
<gene>
    <name evidence="6" type="ORF">HH308_15805</name>
</gene>
<evidence type="ECO:0000256" key="2">
    <source>
        <dbReference type="ARBA" id="ARBA00023125"/>
    </source>
</evidence>
<dbReference type="InterPro" id="IPR036271">
    <property type="entry name" value="Tet_transcr_reg_TetR-rel_C_sf"/>
</dbReference>
<name>A0A848KX65_9ACTN</name>